<organism evidence="4 5">
    <name type="scientific">Archangium lansingense</name>
    <dbReference type="NCBI Taxonomy" id="2995310"/>
    <lineage>
        <taxon>Bacteria</taxon>
        <taxon>Pseudomonadati</taxon>
        <taxon>Myxococcota</taxon>
        <taxon>Myxococcia</taxon>
        <taxon>Myxococcales</taxon>
        <taxon>Cystobacterineae</taxon>
        <taxon>Archangiaceae</taxon>
        <taxon>Archangium</taxon>
    </lineage>
</organism>
<evidence type="ECO:0000313" key="5">
    <source>
        <dbReference type="Proteomes" id="UP001207654"/>
    </source>
</evidence>
<dbReference type="Proteomes" id="UP001207654">
    <property type="component" value="Unassembled WGS sequence"/>
</dbReference>
<dbReference type="PANTHER" id="PTHR44591">
    <property type="entry name" value="STRESS RESPONSE REGULATOR PROTEIN 1"/>
    <property type="match status" value="1"/>
</dbReference>
<dbReference type="InterPro" id="IPR050595">
    <property type="entry name" value="Bact_response_regulator"/>
</dbReference>
<dbReference type="EMBL" id="JAPNKA010000001">
    <property type="protein sequence ID" value="MCY1082577.1"/>
    <property type="molecule type" value="Genomic_DNA"/>
</dbReference>
<protein>
    <submittedName>
        <fullName evidence="4">Response regulator</fullName>
    </submittedName>
</protein>
<gene>
    <name evidence="4" type="ORF">OV287_49830</name>
</gene>
<name>A0ABT4ALJ0_9BACT</name>
<dbReference type="Gene3D" id="2.40.10.220">
    <property type="entry name" value="predicted glycosyltransferase like domains"/>
    <property type="match status" value="1"/>
</dbReference>
<sequence length="389" mass="42400">MSFATHALSHQSGVSAEPSRKVLLVDQAKELRLYLTPLLRAVGCEVVSVDNLLSARVELSRFRPLMVVVDWRVLPADGSPGCAALRGHAQNGDVPILVVVGDHTPAELLEACVQGGAEDCMLGPVRVPELQARIDVLRERVPGTTPRLMERRTPRTVLLVGERPGARGGLGADLEACGHHLLYASTTEQAVARVAEFGEPIHLLLTRASVTSAEEMMRVERLRTESRLGRVHTVVVSDGEVTAVPMLGQVWLSARTLAPRHLLARINGLMQRNVSTLLVDERVPFVCPVEYREVGSFSWSSCYSSALSPGALFVRTLVPARAGAALELRIHLPTTREVLEGPGLVSWSNPYTSRRTSTYPLGMGIQFLGMSPRRLMQLRELIRASSGLI</sequence>
<evidence type="ECO:0000256" key="2">
    <source>
        <dbReference type="PROSITE-ProRule" id="PRU00169"/>
    </source>
</evidence>
<dbReference type="PANTHER" id="PTHR44591:SF3">
    <property type="entry name" value="RESPONSE REGULATORY DOMAIN-CONTAINING PROTEIN"/>
    <property type="match status" value="1"/>
</dbReference>
<feature type="domain" description="Response regulatory" evidence="3">
    <location>
        <begin position="21"/>
        <end position="138"/>
    </location>
</feature>
<dbReference type="PROSITE" id="PS50110">
    <property type="entry name" value="RESPONSE_REGULATORY"/>
    <property type="match status" value="1"/>
</dbReference>
<dbReference type="SUPFAM" id="SSF52172">
    <property type="entry name" value="CheY-like"/>
    <property type="match status" value="1"/>
</dbReference>
<evidence type="ECO:0000259" key="3">
    <source>
        <dbReference type="PROSITE" id="PS50110"/>
    </source>
</evidence>
<feature type="modified residue" description="4-aspartylphosphate" evidence="2">
    <location>
        <position position="70"/>
    </location>
</feature>
<accession>A0ABT4ALJ0</accession>
<dbReference type="InterPro" id="IPR011006">
    <property type="entry name" value="CheY-like_superfamily"/>
</dbReference>
<keyword evidence="1 2" id="KW-0597">Phosphoprotein</keyword>
<dbReference type="InterPro" id="IPR009875">
    <property type="entry name" value="PilZ_domain"/>
</dbReference>
<keyword evidence="5" id="KW-1185">Reference proteome</keyword>
<dbReference type="Pfam" id="PF00072">
    <property type="entry name" value="Response_reg"/>
    <property type="match status" value="1"/>
</dbReference>
<evidence type="ECO:0000313" key="4">
    <source>
        <dbReference type="EMBL" id="MCY1082577.1"/>
    </source>
</evidence>
<reference evidence="4 5" key="1">
    <citation type="submission" date="2022-11" db="EMBL/GenBank/DDBJ databases">
        <title>Minimal conservation of predation-associated metabolite biosynthetic gene clusters underscores biosynthetic potential of Myxococcota including descriptions for ten novel species: Archangium lansinium sp. nov., Myxococcus landrumus sp. nov., Nannocystis bai.</title>
        <authorList>
            <person name="Ahearne A."/>
            <person name="Stevens C."/>
            <person name="Phillips K."/>
        </authorList>
    </citation>
    <scope>NUCLEOTIDE SEQUENCE [LARGE SCALE GENOMIC DNA]</scope>
    <source>
        <strain evidence="4 5">MIWBW</strain>
    </source>
</reference>
<dbReference type="SMART" id="SM00448">
    <property type="entry name" value="REC"/>
    <property type="match status" value="1"/>
</dbReference>
<comment type="caution">
    <text evidence="4">The sequence shown here is derived from an EMBL/GenBank/DDBJ whole genome shotgun (WGS) entry which is preliminary data.</text>
</comment>
<proteinExistence type="predicted"/>
<dbReference type="RefSeq" id="WP_267541139.1">
    <property type="nucleotide sequence ID" value="NZ_JAPNKA010000001.1"/>
</dbReference>
<dbReference type="InterPro" id="IPR001789">
    <property type="entry name" value="Sig_transdc_resp-reg_receiver"/>
</dbReference>
<evidence type="ECO:0000256" key="1">
    <source>
        <dbReference type="ARBA" id="ARBA00022553"/>
    </source>
</evidence>
<dbReference type="Pfam" id="PF07238">
    <property type="entry name" value="PilZ"/>
    <property type="match status" value="1"/>
</dbReference>
<dbReference type="Gene3D" id="3.40.50.2300">
    <property type="match status" value="1"/>
</dbReference>